<dbReference type="PATRIC" id="fig|266835.9.peg.1476"/>
<dbReference type="EMBL" id="BA000012">
    <property type="protein sequence ID" value="BAB49112.1"/>
    <property type="molecule type" value="Genomic_DNA"/>
</dbReference>
<dbReference type="Proteomes" id="UP000000552">
    <property type="component" value="Chromosome"/>
</dbReference>
<dbReference type="Gene3D" id="1.25.40.10">
    <property type="entry name" value="Tetratricopeptide repeat domain"/>
    <property type="match status" value="2"/>
</dbReference>
<gene>
    <name evidence="2" type="ordered locus">mll1835</name>
</gene>
<dbReference type="PANTHER" id="PTHR12558">
    <property type="entry name" value="CELL DIVISION CYCLE 16,23,27"/>
    <property type="match status" value="1"/>
</dbReference>
<dbReference type="RefSeq" id="WP_010910464.1">
    <property type="nucleotide sequence ID" value="NC_002678.2"/>
</dbReference>
<dbReference type="PROSITE" id="PS50005">
    <property type="entry name" value="TPR"/>
    <property type="match status" value="1"/>
</dbReference>
<evidence type="ECO:0000313" key="3">
    <source>
        <dbReference type="Proteomes" id="UP000000552"/>
    </source>
</evidence>
<reference evidence="2 3" key="1">
    <citation type="journal article" date="2000" name="DNA Res.">
        <title>Complete genome structure of the nitrogen-fixing symbiotic bacterium Mesorhizobium loti.</title>
        <authorList>
            <person name="Kaneko T."/>
            <person name="Nakamura Y."/>
            <person name="Sato S."/>
            <person name="Asamizu E."/>
            <person name="Kato T."/>
            <person name="Sasamoto S."/>
            <person name="Watanabe A."/>
            <person name="Idesawa K."/>
            <person name="Ishikawa A."/>
            <person name="Kawashima K."/>
            <person name="Kimura T."/>
            <person name="Kishida Y."/>
            <person name="Kiyokawa C."/>
            <person name="Kohara M."/>
            <person name="Matsumoto M."/>
            <person name="Matsuno A."/>
            <person name="Mochizuki Y."/>
            <person name="Nakayama S."/>
            <person name="Nakazaki N."/>
            <person name="Shimpo S."/>
            <person name="Sugimoto M."/>
            <person name="Takeuchi C."/>
            <person name="Yamada M."/>
            <person name="Tabata S."/>
        </authorList>
    </citation>
    <scope>NUCLEOTIDE SEQUENCE [LARGE SCALE GENOMIC DNA]</scope>
    <source>
        <strain evidence="3">LMG 29417 / CECT 9101 / MAFF 303099</strain>
    </source>
</reference>
<sequence>MTTDEPIGLQFRSREALTESIDSDPSSYDAWEELINLEAWEGNVDTAVSALLRAVDAVSDRDRLWQMVDEFSWVYGIGREPIIVLYERWKIDTHQSASTSIFFAKQFKEFDLLEFSNECISRAEREVHTAQDCVWLAEYMRENGEAPRALAVLQRGIVAHPRDATIWDCLADTHRLGKSARELAEASYQSFKQCRLDGVTEKADVAWASFGWMLDTVGNYFSAEEAYRQAMEIDPRYSWPIGKLSGLLRRRFGRYHEAESLAQRCVEIDPDDAWSWFNLGFLHHHHLNRFGDAKAAYSRAIELKPDYVKVWENLVALMAFETDTPAETQETFDKLFELSGISAFAYNQYGIFLREMTDRYDESEKALLHAIDMEPAEWSHRLALAVLYEKRMLRFGDARKRLLEAKERGAPVDNIDYRLALIAQRRRPLKVIK</sequence>
<protein>
    <submittedName>
        <fullName evidence="2">Mll1835 protein</fullName>
    </submittedName>
</protein>
<dbReference type="Pfam" id="PF13432">
    <property type="entry name" value="TPR_16"/>
    <property type="match status" value="1"/>
</dbReference>
<evidence type="ECO:0000256" key="1">
    <source>
        <dbReference type="PROSITE-ProRule" id="PRU00339"/>
    </source>
</evidence>
<dbReference type="Pfam" id="PF13181">
    <property type="entry name" value="TPR_8"/>
    <property type="match status" value="1"/>
</dbReference>
<organism evidence="2 3">
    <name type="scientific">Mesorhizobium japonicum (strain LMG 29417 / CECT 9101 / MAFF 303099)</name>
    <name type="common">Mesorhizobium loti (strain MAFF 303099)</name>
    <dbReference type="NCBI Taxonomy" id="266835"/>
    <lineage>
        <taxon>Bacteria</taxon>
        <taxon>Pseudomonadati</taxon>
        <taxon>Pseudomonadota</taxon>
        <taxon>Alphaproteobacteria</taxon>
        <taxon>Hyphomicrobiales</taxon>
        <taxon>Phyllobacteriaceae</taxon>
        <taxon>Mesorhizobium</taxon>
    </lineage>
</organism>
<dbReference type="AlphaFoldDB" id="Q98JQ3"/>
<dbReference type="InterPro" id="IPR019734">
    <property type="entry name" value="TPR_rpt"/>
</dbReference>
<dbReference type="KEGG" id="mlo:mll1835"/>
<dbReference type="InterPro" id="IPR011990">
    <property type="entry name" value="TPR-like_helical_dom_sf"/>
</dbReference>
<feature type="repeat" description="TPR" evidence="1">
    <location>
        <begin position="204"/>
        <end position="237"/>
    </location>
</feature>
<dbReference type="PANTHER" id="PTHR12558:SF13">
    <property type="entry name" value="CELL DIVISION CYCLE PROTEIN 27 HOMOLOG"/>
    <property type="match status" value="1"/>
</dbReference>
<dbReference type="SMART" id="SM00028">
    <property type="entry name" value="TPR"/>
    <property type="match status" value="4"/>
</dbReference>
<proteinExistence type="predicted"/>
<name>Q98JQ3_RHILO</name>
<dbReference type="HOGENOM" id="CLU_632936_0_0_5"/>
<dbReference type="eggNOG" id="COG0457">
    <property type="taxonomic scope" value="Bacteria"/>
</dbReference>
<dbReference type="Pfam" id="PF13431">
    <property type="entry name" value="TPR_17"/>
    <property type="match status" value="1"/>
</dbReference>
<accession>Q98JQ3</accession>
<dbReference type="SUPFAM" id="SSF48452">
    <property type="entry name" value="TPR-like"/>
    <property type="match status" value="1"/>
</dbReference>
<evidence type="ECO:0000313" key="2">
    <source>
        <dbReference type="EMBL" id="BAB49112.1"/>
    </source>
</evidence>
<keyword evidence="1" id="KW-0802">TPR repeat</keyword>